<organism evidence="3 4">
    <name type="scientific">Galerina marginata (strain CBS 339.88)</name>
    <dbReference type="NCBI Taxonomy" id="685588"/>
    <lineage>
        <taxon>Eukaryota</taxon>
        <taxon>Fungi</taxon>
        <taxon>Dikarya</taxon>
        <taxon>Basidiomycota</taxon>
        <taxon>Agaricomycotina</taxon>
        <taxon>Agaricomycetes</taxon>
        <taxon>Agaricomycetidae</taxon>
        <taxon>Agaricales</taxon>
        <taxon>Agaricineae</taxon>
        <taxon>Strophariaceae</taxon>
        <taxon>Galerina</taxon>
    </lineage>
</organism>
<feature type="transmembrane region" description="Helical" evidence="1">
    <location>
        <begin position="383"/>
        <end position="403"/>
    </location>
</feature>
<gene>
    <name evidence="3" type="ORF">GALMADRAFT_66531</name>
</gene>
<dbReference type="AlphaFoldDB" id="A0A067TDX0"/>
<keyword evidence="1" id="KW-0812">Transmembrane</keyword>
<evidence type="ECO:0000256" key="2">
    <source>
        <dbReference type="SAM" id="SignalP"/>
    </source>
</evidence>
<feature type="signal peptide" evidence="2">
    <location>
        <begin position="1"/>
        <end position="17"/>
    </location>
</feature>
<feature type="transmembrane region" description="Helical" evidence="1">
    <location>
        <begin position="88"/>
        <end position="108"/>
    </location>
</feature>
<feature type="transmembrane region" description="Helical" evidence="1">
    <location>
        <begin position="288"/>
        <end position="311"/>
    </location>
</feature>
<evidence type="ECO:0000256" key="1">
    <source>
        <dbReference type="SAM" id="Phobius"/>
    </source>
</evidence>
<name>A0A067TDX0_GALM3</name>
<keyword evidence="2" id="KW-0732">Signal</keyword>
<feature type="transmembrane region" description="Helical" evidence="1">
    <location>
        <begin position="209"/>
        <end position="227"/>
    </location>
</feature>
<evidence type="ECO:0000313" key="4">
    <source>
        <dbReference type="Proteomes" id="UP000027222"/>
    </source>
</evidence>
<dbReference type="EMBL" id="KL142377">
    <property type="protein sequence ID" value="KDR77183.1"/>
    <property type="molecule type" value="Genomic_DNA"/>
</dbReference>
<dbReference type="PANTHER" id="PTHR35043">
    <property type="entry name" value="TRANSCRIPTION FACTOR DOMAIN-CONTAINING PROTEIN"/>
    <property type="match status" value="1"/>
</dbReference>
<protein>
    <submittedName>
        <fullName evidence="3">Uncharacterized protein</fullName>
    </submittedName>
</protein>
<evidence type="ECO:0000313" key="3">
    <source>
        <dbReference type="EMBL" id="KDR77183.1"/>
    </source>
</evidence>
<feature type="chain" id="PRO_5001646727" evidence="2">
    <location>
        <begin position="18"/>
        <end position="501"/>
    </location>
</feature>
<feature type="transmembrane region" description="Helical" evidence="1">
    <location>
        <begin position="410"/>
        <end position="433"/>
    </location>
</feature>
<dbReference type="STRING" id="685588.A0A067TDX0"/>
<dbReference type="PANTHER" id="PTHR35043:SF7">
    <property type="entry name" value="TRANSCRIPTION FACTOR DOMAIN-CONTAINING PROTEIN"/>
    <property type="match status" value="1"/>
</dbReference>
<keyword evidence="1" id="KW-1133">Transmembrane helix</keyword>
<keyword evidence="1" id="KW-0472">Membrane</keyword>
<dbReference type="Proteomes" id="UP000027222">
    <property type="component" value="Unassembled WGS sequence"/>
</dbReference>
<accession>A0A067TDX0</accession>
<dbReference type="OrthoDB" id="9451547at2759"/>
<feature type="transmembrane region" description="Helical" evidence="1">
    <location>
        <begin position="453"/>
        <end position="473"/>
    </location>
</feature>
<dbReference type="HOGENOM" id="CLU_022883_6_1_1"/>
<reference evidence="4" key="1">
    <citation type="journal article" date="2014" name="Proc. Natl. Acad. Sci. U.S.A.">
        <title>Extensive sampling of basidiomycete genomes demonstrates inadequacy of the white-rot/brown-rot paradigm for wood decay fungi.</title>
        <authorList>
            <person name="Riley R."/>
            <person name="Salamov A.A."/>
            <person name="Brown D.W."/>
            <person name="Nagy L.G."/>
            <person name="Floudas D."/>
            <person name="Held B.W."/>
            <person name="Levasseur A."/>
            <person name="Lombard V."/>
            <person name="Morin E."/>
            <person name="Otillar R."/>
            <person name="Lindquist E.A."/>
            <person name="Sun H."/>
            <person name="LaButti K.M."/>
            <person name="Schmutz J."/>
            <person name="Jabbour D."/>
            <person name="Luo H."/>
            <person name="Baker S.E."/>
            <person name="Pisabarro A.G."/>
            <person name="Walton J.D."/>
            <person name="Blanchette R.A."/>
            <person name="Henrissat B."/>
            <person name="Martin F."/>
            <person name="Cullen D."/>
            <person name="Hibbett D.S."/>
            <person name="Grigoriev I.V."/>
        </authorList>
    </citation>
    <scope>NUCLEOTIDE SEQUENCE [LARGE SCALE GENOMIC DNA]</scope>
    <source>
        <strain evidence="4">CBS 339.88</strain>
    </source>
</reference>
<sequence length="501" mass="56435">MLFILACLYFFHGTISAAPISNVLRDAITPDFNSPSSQCPCPDQQRSLWDILWSCLATIFACTWVSVHPNIPPSGEKWWKTALRRLELMFWAVIAPELIILWAMKQFFGARAMVKEYWGHGWTKTHAYFIQMGGFTLYEGGTPKGVLLPGEMQSLLIAGKIDLPQITEEEIRDRSKGDGLSKALVIGQTTWFVAQCIVRRAQGLILTELELVTGAFAALNGVMYFLWWNKPLDVRCPVPVHILDEPRPVGRRFKFKATQQPQQPGWFSASLFSPCSLKLAITHWPWDAIFSLMSVTYCISANLFSCSVIQIRQAHLKTVMKAVVFSLFYPLKLFYTRLLDIADLGGNSYTTLTVPSSVSTVFTFYANTDFTSDLVDDLLIPSFTWTIAALFGSLHCAAWFFAFPSHAELILWRVCSALISIIPLGLLLFFMAIFAGDNMESFGSGKSFEVVEFTLFIFSIFFLPIYAIARLLLLGEAFATLRYLPPRALAVVDWLSFLPHI</sequence>
<keyword evidence="4" id="KW-1185">Reference proteome</keyword>
<proteinExistence type="predicted"/>